<evidence type="ECO:0000256" key="6">
    <source>
        <dbReference type="ARBA" id="ARBA00023157"/>
    </source>
</evidence>
<feature type="signal peptide" evidence="14">
    <location>
        <begin position="1"/>
        <end position="18"/>
    </location>
</feature>
<comment type="subcellular location">
    <subcellularLocation>
        <location evidence="1">Cell membrane</location>
        <topology evidence="1">Lipid-anchor</topology>
        <topology evidence="1">GPI-anchor</topology>
        <orientation evidence="1">Extracellular side</orientation>
    </subcellularLocation>
    <subcellularLocation>
        <location evidence="9">Membrane raft</location>
        <topology evidence="9">Lipid-anchor</topology>
        <topology evidence="9">GPI-anchor</topology>
        <orientation evidence="9">Extracellular side</orientation>
    </subcellularLocation>
</comment>
<dbReference type="GO" id="GO:0045121">
    <property type="term" value="C:membrane raft"/>
    <property type="evidence" value="ECO:0007669"/>
    <property type="project" value="UniProtKB-SubCell"/>
</dbReference>
<evidence type="ECO:0000256" key="10">
    <source>
        <dbReference type="ARBA" id="ARBA00044524"/>
    </source>
</evidence>
<evidence type="ECO:0000256" key="4">
    <source>
        <dbReference type="ARBA" id="ARBA00022729"/>
    </source>
</evidence>
<comment type="function">
    <text evidence="12">Bifunctional regulator of neuronal activity in the mushroom body, and possibly other regions of the brain, that acts as a signaling molecule required for homeostatic regulation of sleep under normal conditions and after sleep deprivation. Reduces neuronal excitability by enhancing Sh/shaker K(+) channel activity; possibly by stabilizing Sh/shaker to increase protein levels, accelerating its activation kinetics, slowing C-type inactivation and enhancing recovery from inactivation. Specifically affects the A-type K(+) current. Antagonizes nicotinic acetylcholine receptors (nAChRs) to reduce synaptic transmission, possibly by preventing their localization to the cell surface. Required for regulation of neuromuscular excitability and plasticity at neuromuscular junctions.</text>
</comment>
<evidence type="ECO:0000256" key="7">
    <source>
        <dbReference type="ARBA" id="ARBA00023180"/>
    </source>
</evidence>
<dbReference type="InterPro" id="IPR050975">
    <property type="entry name" value="Sleep_regulator"/>
</dbReference>
<comment type="caution">
    <text evidence="15">The sequence shown here is derived from an EMBL/GenBank/DDBJ whole genome shotgun (WGS) entry which is preliminary data.</text>
</comment>
<keyword evidence="4 14" id="KW-0732">Signal</keyword>
<keyword evidence="6" id="KW-1015">Disulfide bond</keyword>
<evidence type="ECO:0000256" key="14">
    <source>
        <dbReference type="SAM" id="SignalP"/>
    </source>
</evidence>
<dbReference type="GO" id="GO:0030431">
    <property type="term" value="P:sleep"/>
    <property type="evidence" value="ECO:0007669"/>
    <property type="project" value="InterPro"/>
</dbReference>
<evidence type="ECO:0000256" key="2">
    <source>
        <dbReference type="ARBA" id="ARBA00010522"/>
    </source>
</evidence>
<gene>
    <name evidence="15" type="ORF">DPMN_015723</name>
</gene>
<evidence type="ECO:0000256" key="12">
    <source>
        <dbReference type="ARBA" id="ARBA00045788"/>
    </source>
</evidence>
<evidence type="ECO:0000256" key="3">
    <source>
        <dbReference type="ARBA" id="ARBA00022475"/>
    </source>
</evidence>
<evidence type="ECO:0000256" key="13">
    <source>
        <dbReference type="ARBA" id="ARBA00046769"/>
    </source>
</evidence>
<feature type="chain" id="PRO_5039071812" description="UPAR/Ly6 domain-containing protein qvr" evidence="14">
    <location>
        <begin position="19"/>
        <end position="128"/>
    </location>
</feature>
<evidence type="ECO:0000256" key="5">
    <source>
        <dbReference type="ARBA" id="ARBA00023108"/>
    </source>
</evidence>
<keyword evidence="3" id="KW-0472">Membrane</keyword>
<evidence type="ECO:0000313" key="15">
    <source>
        <dbReference type="EMBL" id="KAH3891619.1"/>
    </source>
</evidence>
<protein>
    <recommendedName>
        <fullName evidence="10">UPAR/Ly6 domain-containing protein qvr</fullName>
    </recommendedName>
    <alternativeName>
        <fullName evidence="11">Protein quiver</fullName>
    </alternativeName>
    <alternativeName>
        <fullName evidence="8">Protein sleepless</fullName>
    </alternativeName>
</protein>
<reference evidence="15" key="1">
    <citation type="journal article" date="2019" name="bioRxiv">
        <title>The Genome of the Zebra Mussel, Dreissena polymorpha: A Resource for Invasive Species Research.</title>
        <authorList>
            <person name="McCartney M.A."/>
            <person name="Auch B."/>
            <person name="Kono T."/>
            <person name="Mallez S."/>
            <person name="Zhang Y."/>
            <person name="Obille A."/>
            <person name="Becker A."/>
            <person name="Abrahante J.E."/>
            <person name="Garbe J."/>
            <person name="Badalamenti J.P."/>
            <person name="Herman A."/>
            <person name="Mangelson H."/>
            <person name="Liachko I."/>
            <person name="Sullivan S."/>
            <person name="Sone E.D."/>
            <person name="Koren S."/>
            <person name="Silverstein K.A.T."/>
            <person name="Beckman K.B."/>
            <person name="Gohl D.M."/>
        </authorList>
    </citation>
    <scope>NUCLEOTIDE SEQUENCE</scope>
    <source>
        <strain evidence="15">Duluth1</strain>
        <tissue evidence="15">Whole animal</tissue>
    </source>
</reference>
<dbReference type="GO" id="GO:0005886">
    <property type="term" value="C:plasma membrane"/>
    <property type="evidence" value="ECO:0007669"/>
    <property type="project" value="UniProtKB-SubCell"/>
</dbReference>
<dbReference type="GO" id="GO:0048511">
    <property type="term" value="P:rhythmic process"/>
    <property type="evidence" value="ECO:0007669"/>
    <property type="project" value="UniProtKB-KW"/>
</dbReference>
<dbReference type="GO" id="GO:0032222">
    <property type="term" value="P:regulation of synaptic transmission, cholinergic"/>
    <property type="evidence" value="ECO:0007669"/>
    <property type="project" value="InterPro"/>
</dbReference>
<keyword evidence="3" id="KW-1003">Cell membrane</keyword>
<keyword evidence="16" id="KW-1185">Reference proteome</keyword>
<name>A0A9D4NDC9_DREPO</name>
<evidence type="ECO:0000256" key="1">
    <source>
        <dbReference type="ARBA" id="ARBA00004471"/>
    </source>
</evidence>
<evidence type="ECO:0000256" key="9">
    <source>
        <dbReference type="ARBA" id="ARBA00044499"/>
    </source>
</evidence>
<organism evidence="15 16">
    <name type="scientific">Dreissena polymorpha</name>
    <name type="common">Zebra mussel</name>
    <name type="synonym">Mytilus polymorpha</name>
    <dbReference type="NCBI Taxonomy" id="45954"/>
    <lineage>
        <taxon>Eukaryota</taxon>
        <taxon>Metazoa</taxon>
        <taxon>Spiralia</taxon>
        <taxon>Lophotrochozoa</taxon>
        <taxon>Mollusca</taxon>
        <taxon>Bivalvia</taxon>
        <taxon>Autobranchia</taxon>
        <taxon>Heteroconchia</taxon>
        <taxon>Euheterodonta</taxon>
        <taxon>Imparidentia</taxon>
        <taxon>Neoheterodontei</taxon>
        <taxon>Myida</taxon>
        <taxon>Dreissenoidea</taxon>
        <taxon>Dreissenidae</taxon>
        <taxon>Dreissena</taxon>
    </lineage>
</organism>
<proteinExistence type="inferred from homology"/>
<accession>A0A9D4NDC9</accession>
<evidence type="ECO:0000313" key="16">
    <source>
        <dbReference type="Proteomes" id="UP000828390"/>
    </source>
</evidence>
<reference evidence="15" key="2">
    <citation type="submission" date="2020-11" db="EMBL/GenBank/DDBJ databases">
        <authorList>
            <person name="McCartney M.A."/>
            <person name="Auch B."/>
            <person name="Kono T."/>
            <person name="Mallez S."/>
            <person name="Becker A."/>
            <person name="Gohl D.M."/>
            <person name="Silverstein K.A.T."/>
            <person name="Koren S."/>
            <person name="Bechman K.B."/>
            <person name="Herman A."/>
            <person name="Abrahante J.E."/>
            <person name="Garbe J."/>
        </authorList>
    </citation>
    <scope>NUCLEOTIDE SEQUENCE</scope>
    <source>
        <strain evidence="15">Duluth1</strain>
        <tissue evidence="15">Whole animal</tissue>
    </source>
</reference>
<dbReference type="PANTHER" id="PTHR33562">
    <property type="entry name" value="ATILLA, ISOFORM B-RELATED-RELATED"/>
    <property type="match status" value="1"/>
</dbReference>
<dbReference type="PANTHER" id="PTHR33562:SF31">
    <property type="entry name" value="PROTEIN QUIVER"/>
    <property type="match status" value="1"/>
</dbReference>
<dbReference type="Proteomes" id="UP000828390">
    <property type="component" value="Unassembled WGS sequence"/>
</dbReference>
<evidence type="ECO:0000256" key="11">
    <source>
        <dbReference type="ARBA" id="ARBA00044561"/>
    </source>
</evidence>
<keyword evidence="5" id="KW-0090">Biological rhythms</keyword>
<keyword evidence="7" id="KW-0325">Glycoprotein</keyword>
<comment type="similarity">
    <text evidence="2">Belongs to the quiver family.</text>
</comment>
<sequence>MFMYIFMSALCGVIFVQAHGLTCYVCGVMDAGCEDTFTNASQKDGCTVCSKQKYWAFGVQVVTRTCFKSLESTGCSNGKVGGYYTDICYCDTHLCNSGSSVSIVTKLMCLCIFSLSVYTVWDKYILHV</sequence>
<dbReference type="AlphaFoldDB" id="A0A9D4NDC9"/>
<dbReference type="EMBL" id="JAIWYP010000001">
    <property type="protein sequence ID" value="KAH3891619.1"/>
    <property type="molecule type" value="Genomic_DNA"/>
</dbReference>
<comment type="subunit">
    <text evidence="13">Interacts (via loop 2 of the three-fingered Ly-6 domain) with Sh/shaker; this interaction may stabilize both components of the complex and may be required for targeting or retention of Sh/shaker to neural cell projections. Interacts (via loop 2 of the three-fingered Ly-6 domain) with nAChRalpha3 and potentially other nicotinic acetylcholine receptors; this interaction is required for antagonism of nicotinic acetylcholine receptors.</text>
</comment>
<evidence type="ECO:0000256" key="8">
    <source>
        <dbReference type="ARBA" id="ARBA00031037"/>
    </source>
</evidence>
<dbReference type="InterPro" id="IPR031424">
    <property type="entry name" value="QVR-like"/>
</dbReference>
<dbReference type="Pfam" id="PF17064">
    <property type="entry name" value="QVR"/>
    <property type="match status" value="1"/>
</dbReference>